<name>A0A937G562_9BACT</name>
<reference evidence="1" key="1">
    <citation type="submission" date="2021-01" db="EMBL/GenBank/DDBJ databases">
        <title>Fulvivirga kasyanovii gen. nov., sp nov., a novel member of the phylum Bacteroidetes isolated from seawater in a mussel farm.</title>
        <authorList>
            <person name="Zhao L.-H."/>
            <person name="Wang Z.-J."/>
        </authorList>
    </citation>
    <scope>NUCLEOTIDE SEQUENCE</scope>
    <source>
        <strain evidence="1">29W222</strain>
    </source>
</reference>
<accession>A0A937G562</accession>
<keyword evidence="2" id="KW-1185">Reference proteome</keyword>
<evidence type="ECO:0000313" key="2">
    <source>
        <dbReference type="Proteomes" id="UP000614216"/>
    </source>
</evidence>
<sequence>MTRLEFTMPPFRRLSWASFELKRTWEYRFTEIAVAIKKLFQSEEGQKLFPVQFHNVETHGVYQFKKILESSGLVAEVVPASSASYMLNVASTTTVRGADYTCVVAGKRKAVRAFLNDGIRNCGLPFSKAYWDAWQEFSEQNIRDPKWIYLADIIKEKEQFLKVQQDIHTNYFWEDWGISLMPFRVPKLQSEEFVTLGNEILKIAQNQLTPQLYNFWLEILSWPVEWTAMHGIAELKTPLFKTSYDTLPTGEKFVIQCHSEVYPENSPSGLLFPYKHPPKKYFSESKSFTKGLEFGTILSPKA</sequence>
<dbReference type="EMBL" id="JAEUGD010000064">
    <property type="protein sequence ID" value="MBL6448616.1"/>
    <property type="molecule type" value="Genomic_DNA"/>
</dbReference>
<dbReference type="RefSeq" id="WP_202858151.1">
    <property type="nucleotide sequence ID" value="NZ_JAEUGD010000064.1"/>
</dbReference>
<gene>
    <name evidence="1" type="ORF">JMN32_20055</name>
</gene>
<dbReference type="Proteomes" id="UP000614216">
    <property type="component" value="Unassembled WGS sequence"/>
</dbReference>
<protein>
    <submittedName>
        <fullName evidence="1">Uncharacterized protein</fullName>
    </submittedName>
</protein>
<evidence type="ECO:0000313" key="1">
    <source>
        <dbReference type="EMBL" id="MBL6448616.1"/>
    </source>
</evidence>
<dbReference type="AlphaFoldDB" id="A0A937G562"/>
<comment type="caution">
    <text evidence="1">The sequence shown here is derived from an EMBL/GenBank/DDBJ whole genome shotgun (WGS) entry which is preliminary data.</text>
</comment>
<proteinExistence type="predicted"/>
<organism evidence="1 2">
    <name type="scientific">Fulvivirga marina</name>
    <dbReference type="NCBI Taxonomy" id="2494733"/>
    <lineage>
        <taxon>Bacteria</taxon>
        <taxon>Pseudomonadati</taxon>
        <taxon>Bacteroidota</taxon>
        <taxon>Cytophagia</taxon>
        <taxon>Cytophagales</taxon>
        <taxon>Fulvivirgaceae</taxon>
        <taxon>Fulvivirga</taxon>
    </lineage>
</organism>